<evidence type="ECO:0000313" key="3">
    <source>
        <dbReference type="Proteomes" id="UP001362999"/>
    </source>
</evidence>
<dbReference type="AlphaFoldDB" id="A0AAW0BTF6"/>
<organism evidence="2 3">
    <name type="scientific">Favolaschia claudopus</name>
    <dbReference type="NCBI Taxonomy" id="2862362"/>
    <lineage>
        <taxon>Eukaryota</taxon>
        <taxon>Fungi</taxon>
        <taxon>Dikarya</taxon>
        <taxon>Basidiomycota</taxon>
        <taxon>Agaricomycotina</taxon>
        <taxon>Agaricomycetes</taxon>
        <taxon>Agaricomycetidae</taxon>
        <taxon>Agaricales</taxon>
        <taxon>Marasmiineae</taxon>
        <taxon>Mycenaceae</taxon>
        <taxon>Favolaschia</taxon>
    </lineage>
</organism>
<feature type="compositionally biased region" description="Pro residues" evidence="1">
    <location>
        <begin position="103"/>
        <end position="126"/>
    </location>
</feature>
<gene>
    <name evidence="2" type="ORF">R3P38DRAFT_3188519</name>
</gene>
<feature type="compositionally biased region" description="Pro residues" evidence="1">
    <location>
        <begin position="162"/>
        <end position="187"/>
    </location>
</feature>
<evidence type="ECO:0000256" key="1">
    <source>
        <dbReference type="SAM" id="MobiDB-lite"/>
    </source>
</evidence>
<protein>
    <submittedName>
        <fullName evidence="2">Uncharacterized protein</fullName>
    </submittedName>
</protein>
<name>A0AAW0BTF6_9AGAR</name>
<dbReference type="EMBL" id="JAWWNJ010000026">
    <property type="protein sequence ID" value="KAK7029713.1"/>
    <property type="molecule type" value="Genomic_DNA"/>
</dbReference>
<comment type="caution">
    <text evidence="2">The sequence shown here is derived from an EMBL/GenBank/DDBJ whole genome shotgun (WGS) entry which is preliminary data.</text>
</comment>
<feature type="compositionally biased region" description="Basic and acidic residues" evidence="1">
    <location>
        <begin position="46"/>
        <end position="61"/>
    </location>
</feature>
<keyword evidence="3" id="KW-1185">Reference proteome</keyword>
<proteinExistence type="predicted"/>
<feature type="region of interest" description="Disordered" evidence="1">
    <location>
        <begin position="158"/>
        <end position="203"/>
    </location>
</feature>
<dbReference type="Proteomes" id="UP001362999">
    <property type="component" value="Unassembled WGS sequence"/>
</dbReference>
<reference evidence="2 3" key="1">
    <citation type="journal article" date="2024" name="J Genomics">
        <title>Draft genome sequencing and assembly of Favolaschia claudopus CIRM-BRFM 2984 isolated from oak limbs.</title>
        <authorList>
            <person name="Navarro D."/>
            <person name="Drula E."/>
            <person name="Chaduli D."/>
            <person name="Cazenave R."/>
            <person name="Ahrendt S."/>
            <person name="Wang J."/>
            <person name="Lipzen A."/>
            <person name="Daum C."/>
            <person name="Barry K."/>
            <person name="Grigoriev I.V."/>
            <person name="Favel A."/>
            <person name="Rosso M.N."/>
            <person name="Martin F."/>
        </authorList>
    </citation>
    <scope>NUCLEOTIDE SEQUENCE [LARGE SCALE GENOMIC DNA]</scope>
    <source>
        <strain evidence="2 3">CIRM-BRFM 2984</strain>
    </source>
</reference>
<evidence type="ECO:0000313" key="2">
    <source>
        <dbReference type="EMBL" id="KAK7029713.1"/>
    </source>
</evidence>
<feature type="region of interest" description="Disordered" evidence="1">
    <location>
        <begin position="1"/>
        <end position="136"/>
    </location>
</feature>
<sequence>MTSRYTDNAQPPVKRHKTRADGPVSAPPVVQQGGGRRPPPKAAAKAPEKHVSFANDPERLAARRAAMASIPPPEGWPADEYPIGDSRRPPPTRSTRSRTRAANPPPVPDEPEPVIPPFSYPSPPPNTQHKGIMYSVDGTGVPIGRVFAQPRSGAHVLVDGLPPAPSAPIAPTPALPPAPGPSLPTAPAPSFLQGPAPTAGAPTTVDLASYQAMQAQLESLIRLQESMQGRLDRFAEQQGRQG</sequence>
<accession>A0AAW0BTF6</accession>